<dbReference type="InterPro" id="IPR055275">
    <property type="entry name" value="Ferredox_Rdtase"/>
</dbReference>
<feature type="binding site" evidence="10">
    <location>
        <position position="283"/>
    </location>
    <ligand>
        <name>NADP(+)</name>
        <dbReference type="ChEBI" id="CHEBI:58349"/>
    </ligand>
</feature>
<evidence type="ECO:0000256" key="10">
    <source>
        <dbReference type="PIRSR" id="PIRSR000362-2"/>
    </source>
</evidence>
<evidence type="ECO:0000256" key="4">
    <source>
        <dbReference type="ARBA" id="ARBA00022827"/>
    </source>
</evidence>
<dbReference type="InterPro" id="IPR021163">
    <property type="entry name" value="Ferredox_Rdtase_adrenod"/>
</dbReference>
<feature type="binding site" evidence="9">
    <location>
        <begin position="478"/>
        <end position="480"/>
    </location>
    <ligand>
        <name>FAD</name>
        <dbReference type="ChEBI" id="CHEBI:57692"/>
    </ligand>
</feature>
<dbReference type="PANTHER" id="PTHR48467">
    <property type="entry name" value="GLUTAMATE SYNTHASE 1 [NADH], CHLOROPLASTIC-LIKE"/>
    <property type="match status" value="1"/>
</dbReference>
<feature type="region of interest" description="Disordered" evidence="11">
    <location>
        <begin position="368"/>
        <end position="407"/>
    </location>
</feature>
<evidence type="ECO:0000256" key="3">
    <source>
        <dbReference type="ARBA" id="ARBA00022630"/>
    </source>
</evidence>
<evidence type="ECO:0000256" key="8">
    <source>
        <dbReference type="PIRNR" id="PIRNR000362"/>
    </source>
</evidence>
<dbReference type="Gene3D" id="3.50.50.60">
    <property type="entry name" value="FAD/NAD(P)-binding domain"/>
    <property type="match status" value="1"/>
</dbReference>
<proteinExistence type="inferred from homology"/>
<comment type="catalytic activity">
    <reaction evidence="7 8">
        <text>2 reduced [adrenodoxin] + NADP(+) + H(+) = 2 oxidized [adrenodoxin] + NADPH</text>
        <dbReference type="Rhea" id="RHEA:42312"/>
        <dbReference type="Rhea" id="RHEA-COMP:9998"/>
        <dbReference type="Rhea" id="RHEA-COMP:9999"/>
        <dbReference type="ChEBI" id="CHEBI:15378"/>
        <dbReference type="ChEBI" id="CHEBI:33737"/>
        <dbReference type="ChEBI" id="CHEBI:33738"/>
        <dbReference type="ChEBI" id="CHEBI:57783"/>
        <dbReference type="ChEBI" id="CHEBI:58349"/>
        <dbReference type="EC" id="1.18.1.6"/>
    </reaction>
</comment>
<accession>A0AA38LWI9</accession>
<dbReference type="GO" id="GO:0016491">
    <property type="term" value="F:oxidoreductase activity"/>
    <property type="evidence" value="ECO:0007669"/>
    <property type="project" value="UniProtKB-KW"/>
</dbReference>
<comment type="similarity">
    <text evidence="2 8">Belongs to the ferredoxin--NADP reductase type 1 family.</text>
</comment>
<comment type="cofactor">
    <cofactor evidence="1 8 9">
        <name>FAD</name>
        <dbReference type="ChEBI" id="CHEBI:57692"/>
    </cofactor>
</comment>
<keyword evidence="6 8" id="KW-0560">Oxidoreductase</keyword>
<feature type="binding site" evidence="9">
    <location>
        <position position="76"/>
    </location>
    <ligand>
        <name>FAD</name>
        <dbReference type="ChEBI" id="CHEBI:57692"/>
    </ligand>
</feature>
<protein>
    <recommendedName>
        <fullName evidence="8">NADPH:adrenodoxin oxidoreductase, mitochondrial</fullName>
        <ecNumber evidence="8">1.18.1.6</ecNumber>
    </recommendedName>
</protein>
<dbReference type="GeneID" id="77730932"/>
<evidence type="ECO:0000313" key="13">
    <source>
        <dbReference type="Proteomes" id="UP001164286"/>
    </source>
</evidence>
<keyword evidence="8" id="KW-0496">Mitochondrion</keyword>
<evidence type="ECO:0000256" key="1">
    <source>
        <dbReference type="ARBA" id="ARBA00001974"/>
    </source>
</evidence>
<sequence>MSLSTLSKLPTLCTRCARPLPLSRRNLATFSSASTSPLKLAIIGAGPSGFYTASRVLSSLPADSPSGRDVEVHMYERLPTPYGLVRYGVAPDHPEVKNCQHKFDELAKDPRFKYFGNVLITSQASIYSFSPSTDPPTPPTALSSYTYPHAVTIPLTSLVHHYNALLLSYGASLSNPLTSVPGSSSSPSPLAGVYPALALVGWYNGHPAFADLPVDLRGMTDVSVVGQGNVAMDVARILLKRAEDLSGTDIPDDILHVLAQSDVKHVRAVGRRGPGQVAFTTKEFREIISIPGVGFEGLEGGMMEDAKALVKGDRMRTRILGLMEKDNKHVGGEKSFSLDFLRSPAAFRGDERVRAVDWTVNQLLLSAPDYPAPPPSQPGAATATGGASGEGTGLRAGSSGGIVARPTGEKVTTKADIVVESVGYRSEPLGPVEEGGWGLPFDRSKGRVKNVGGRVVAEDGVAIPGIYAAGWVARGPIGVIASTMHDAYSVADQLLADHYSTPAGSVSTGNPLPREPESGLPAEIAQGQREGKVVDLEKWGRIDAAERERGMARGKEREKFRRVEEMLAVLG</sequence>
<dbReference type="EC" id="1.18.1.6" evidence="8"/>
<dbReference type="GO" id="GO:0005739">
    <property type="term" value="C:mitochondrion"/>
    <property type="evidence" value="ECO:0007669"/>
    <property type="project" value="UniProtKB-SubCell"/>
</dbReference>
<feature type="binding site" evidence="9">
    <location>
        <position position="120"/>
    </location>
    <ligand>
        <name>FAD</name>
        <dbReference type="ChEBI" id="CHEBI:57692"/>
    </ligand>
</feature>
<gene>
    <name evidence="12" type="ORF">MKK02DRAFT_41843</name>
</gene>
<evidence type="ECO:0000256" key="7">
    <source>
        <dbReference type="ARBA" id="ARBA00048933"/>
    </source>
</evidence>
<feature type="compositionally biased region" description="Gly residues" evidence="11">
    <location>
        <begin position="386"/>
        <end position="400"/>
    </location>
</feature>
<feature type="binding site" evidence="9">
    <location>
        <position position="48"/>
    </location>
    <ligand>
        <name>FAD</name>
        <dbReference type="ChEBI" id="CHEBI:57692"/>
    </ligand>
</feature>
<name>A0AA38LWI9_9TREE</name>
<feature type="binding site" evidence="10">
    <location>
        <begin position="271"/>
        <end position="272"/>
    </location>
    <ligand>
        <name>NADP(+)</name>
        <dbReference type="ChEBI" id="CHEBI:58349"/>
    </ligand>
</feature>
<feature type="binding site" evidence="10">
    <location>
        <begin position="227"/>
        <end position="230"/>
    </location>
    <ligand>
        <name>NADP(+)</name>
        <dbReference type="ChEBI" id="CHEBI:58349"/>
    </ligand>
</feature>
<dbReference type="PRINTS" id="PR00368">
    <property type="entry name" value="FADPNR"/>
</dbReference>
<dbReference type="InterPro" id="IPR036188">
    <property type="entry name" value="FAD/NAD-bd_sf"/>
</dbReference>
<keyword evidence="3 8" id="KW-0285">Flavoprotein</keyword>
<evidence type="ECO:0000256" key="5">
    <source>
        <dbReference type="ARBA" id="ARBA00022857"/>
    </source>
</evidence>
<feature type="binding site" evidence="9">
    <location>
        <position position="471"/>
    </location>
    <ligand>
        <name>FAD</name>
        <dbReference type="ChEBI" id="CHEBI:57692"/>
    </ligand>
</feature>
<evidence type="ECO:0000256" key="9">
    <source>
        <dbReference type="PIRSR" id="PIRSR000362-1"/>
    </source>
</evidence>
<organism evidence="12 13">
    <name type="scientific">Dioszegia hungarica</name>
    <dbReference type="NCBI Taxonomy" id="4972"/>
    <lineage>
        <taxon>Eukaryota</taxon>
        <taxon>Fungi</taxon>
        <taxon>Dikarya</taxon>
        <taxon>Basidiomycota</taxon>
        <taxon>Agaricomycotina</taxon>
        <taxon>Tremellomycetes</taxon>
        <taxon>Tremellales</taxon>
        <taxon>Bulleribasidiaceae</taxon>
        <taxon>Dioszegia</taxon>
    </lineage>
</organism>
<comment type="caution">
    <text evidence="12">The sequence shown here is derived from an EMBL/GenBank/DDBJ whole genome shotgun (WGS) entry which is preliminary data.</text>
</comment>
<evidence type="ECO:0000256" key="6">
    <source>
        <dbReference type="ARBA" id="ARBA00023002"/>
    </source>
</evidence>
<evidence type="ECO:0000256" key="2">
    <source>
        <dbReference type="ARBA" id="ARBA00008312"/>
    </source>
</evidence>
<comment type="subcellular location">
    <subcellularLocation>
        <location evidence="8">Mitochondrion</location>
    </subcellularLocation>
</comment>
<keyword evidence="5 8" id="KW-0521">NADP</keyword>
<dbReference type="AlphaFoldDB" id="A0AA38LWI9"/>
<dbReference type="SUPFAM" id="SSF51971">
    <property type="entry name" value="Nucleotide-binding domain"/>
    <property type="match status" value="1"/>
</dbReference>
<evidence type="ECO:0000313" key="12">
    <source>
        <dbReference type="EMBL" id="KAI9638817.1"/>
    </source>
</evidence>
<dbReference type="PANTHER" id="PTHR48467:SF1">
    <property type="entry name" value="GLUTAMATE SYNTHASE 1 [NADH], CHLOROPLASTIC-LIKE"/>
    <property type="match status" value="1"/>
</dbReference>
<dbReference type="Proteomes" id="UP001164286">
    <property type="component" value="Unassembled WGS sequence"/>
</dbReference>
<evidence type="ECO:0000256" key="11">
    <source>
        <dbReference type="SAM" id="MobiDB-lite"/>
    </source>
</evidence>
<dbReference type="RefSeq" id="XP_052948594.1">
    <property type="nucleotide sequence ID" value="XM_053091727.1"/>
</dbReference>
<dbReference type="PIRSF" id="PIRSF000362">
    <property type="entry name" value="FNR"/>
    <property type="match status" value="1"/>
</dbReference>
<dbReference type="Gene3D" id="3.40.50.720">
    <property type="entry name" value="NAD(P)-binding Rossmann-like Domain"/>
    <property type="match status" value="1"/>
</dbReference>
<keyword evidence="13" id="KW-1185">Reference proteome</keyword>
<feature type="binding site" evidence="10">
    <location>
        <position position="478"/>
    </location>
    <ligand>
        <name>NADP(+)</name>
        <dbReference type="ChEBI" id="CHEBI:58349"/>
    </ligand>
</feature>
<reference evidence="12" key="1">
    <citation type="journal article" date="2022" name="G3 (Bethesda)">
        <title>High quality genome of the basidiomycete yeast Dioszegia hungarica PDD-24b-2 isolated from cloud water.</title>
        <authorList>
            <person name="Jarrige D."/>
            <person name="Haridas S."/>
            <person name="Bleykasten-Grosshans C."/>
            <person name="Joly M."/>
            <person name="Nadalig T."/>
            <person name="Sancelme M."/>
            <person name="Vuilleumier S."/>
            <person name="Grigoriev I.V."/>
            <person name="Amato P."/>
            <person name="Bringel F."/>
        </authorList>
    </citation>
    <scope>NUCLEOTIDE SEQUENCE</scope>
    <source>
        <strain evidence="12">PDD-24b-2</strain>
    </source>
</reference>
<feature type="binding site" evidence="9">
    <location>
        <position position="84"/>
    </location>
    <ligand>
        <name>FAD</name>
        <dbReference type="ChEBI" id="CHEBI:57692"/>
    </ligand>
</feature>
<dbReference type="EMBL" id="JAKWFO010000002">
    <property type="protein sequence ID" value="KAI9638817.1"/>
    <property type="molecule type" value="Genomic_DNA"/>
</dbReference>
<keyword evidence="4 8" id="KW-0274">FAD</keyword>